<reference evidence="5 6" key="1">
    <citation type="submission" date="2022-03" db="EMBL/GenBank/DDBJ databases">
        <authorList>
            <person name="Macdonald S."/>
            <person name="Ahmed S."/>
            <person name="Newling K."/>
        </authorList>
    </citation>
    <scope>NUCLEOTIDE SEQUENCE [LARGE SCALE GENOMIC DNA]</scope>
</reference>
<feature type="domain" description="Cystatin" evidence="4">
    <location>
        <begin position="24"/>
        <end position="119"/>
    </location>
</feature>
<dbReference type="SMART" id="SM00043">
    <property type="entry name" value="CY"/>
    <property type="match status" value="1"/>
</dbReference>
<feature type="signal peptide" evidence="3">
    <location>
        <begin position="1"/>
        <end position="22"/>
    </location>
</feature>
<dbReference type="PANTHER" id="PTHR47364:SF2">
    <property type="entry name" value="CYSTEINE PROTEINASE INHIBITOR 5"/>
    <property type="match status" value="1"/>
</dbReference>
<name>A0ABC8LZ53_ERUVS</name>
<evidence type="ECO:0000256" key="3">
    <source>
        <dbReference type="SAM" id="SignalP"/>
    </source>
</evidence>
<dbReference type="Gene3D" id="3.10.450.10">
    <property type="match status" value="1"/>
</dbReference>
<sequence length="120" mass="13192">MINKAIFLLLISLVLLPLHALAVPLLGGWRPLRDVKDPHVIAVGEFSVSEYNKKSKSELKFVSVVSGESQVVAGTNYRLIVAVNDGVEITGGGESKNYEAIVWDRPWLKTMNLTSFKPSI</sequence>
<dbReference type="EMBL" id="CAKOAT010818486">
    <property type="protein sequence ID" value="CAH8388825.1"/>
    <property type="molecule type" value="Genomic_DNA"/>
</dbReference>
<dbReference type="SUPFAM" id="SSF54403">
    <property type="entry name" value="Cystatin/monellin"/>
    <property type="match status" value="1"/>
</dbReference>
<accession>A0ABC8LZ53</accession>
<proteinExistence type="predicted"/>
<evidence type="ECO:0000313" key="6">
    <source>
        <dbReference type="Proteomes" id="UP001642260"/>
    </source>
</evidence>
<dbReference type="GO" id="GO:0004869">
    <property type="term" value="F:cysteine-type endopeptidase inhibitor activity"/>
    <property type="evidence" value="ECO:0007669"/>
    <property type="project" value="UniProtKB-KW"/>
</dbReference>
<organism evidence="5 6">
    <name type="scientific">Eruca vesicaria subsp. sativa</name>
    <name type="common">Garden rocket</name>
    <name type="synonym">Eruca sativa</name>
    <dbReference type="NCBI Taxonomy" id="29727"/>
    <lineage>
        <taxon>Eukaryota</taxon>
        <taxon>Viridiplantae</taxon>
        <taxon>Streptophyta</taxon>
        <taxon>Embryophyta</taxon>
        <taxon>Tracheophyta</taxon>
        <taxon>Spermatophyta</taxon>
        <taxon>Magnoliopsida</taxon>
        <taxon>eudicotyledons</taxon>
        <taxon>Gunneridae</taxon>
        <taxon>Pentapetalae</taxon>
        <taxon>rosids</taxon>
        <taxon>malvids</taxon>
        <taxon>Brassicales</taxon>
        <taxon>Brassicaceae</taxon>
        <taxon>Brassiceae</taxon>
        <taxon>Eruca</taxon>
    </lineage>
</organism>
<evidence type="ECO:0000256" key="1">
    <source>
        <dbReference type="ARBA" id="ARBA00022690"/>
    </source>
</evidence>
<dbReference type="InterPro" id="IPR000010">
    <property type="entry name" value="Cystatin_dom"/>
</dbReference>
<evidence type="ECO:0000259" key="4">
    <source>
        <dbReference type="SMART" id="SM00043"/>
    </source>
</evidence>
<dbReference type="InterPro" id="IPR046350">
    <property type="entry name" value="Cystatin_sf"/>
</dbReference>
<evidence type="ECO:0000313" key="5">
    <source>
        <dbReference type="EMBL" id="CAH8388825.1"/>
    </source>
</evidence>
<dbReference type="CDD" id="cd00042">
    <property type="entry name" value="CY"/>
    <property type="match status" value="1"/>
</dbReference>
<keyword evidence="6" id="KW-1185">Reference proteome</keyword>
<keyword evidence="2" id="KW-0789">Thiol protease inhibitor</keyword>
<dbReference type="AlphaFoldDB" id="A0ABC8LZ53"/>
<keyword evidence="1" id="KW-0646">Protease inhibitor</keyword>
<dbReference type="PANTHER" id="PTHR47364">
    <property type="entry name" value="CYSTEINE PROTEINASE INHIBITOR 5"/>
    <property type="match status" value="1"/>
</dbReference>
<dbReference type="Pfam" id="PF16845">
    <property type="entry name" value="SQAPI"/>
    <property type="match status" value="1"/>
</dbReference>
<feature type="chain" id="PRO_5044797091" description="Cystatin domain-containing protein" evidence="3">
    <location>
        <begin position="23"/>
        <end position="120"/>
    </location>
</feature>
<comment type="caution">
    <text evidence="5">The sequence shown here is derived from an EMBL/GenBank/DDBJ whole genome shotgun (WGS) entry which is preliminary data.</text>
</comment>
<protein>
    <recommendedName>
        <fullName evidence="4">Cystatin domain-containing protein</fullName>
    </recommendedName>
</protein>
<dbReference type="Proteomes" id="UP001642260">
    <property type="component" value="Unassembled WGS sequence"/>
</dbReference>
<keyword evidence="3" id="KW-0732">Signal</keyword>
<gene>
    <name evidence="5" type="ORF">ERUC_LOCUS41308</name>
</gene>
<evidence type="ECO:0000256" key="2">
    <source>
        <dbReference type="ARBA" id="ARBA00022704"/>
    </source>
</evidence>